<feature type="transmembrane region" description="Helical" evidence="9">
    <location>
        <begin position="357"/>
        <end position="379"/>
    </location>
</feature>
<evidence type="ECO:0000256" key="6">
    <source>
        <dbReference type="ARBA" id="ARBA00023136"/>
    </source>
</evidence>
<dbReference type="PANTHER" id="PTHR42829">
    <property type="entry name" value="NADH-UBIQUINONE OXIDOREDUCTASE CHAIN 5"/>
    <property type="match status" value="1"/>
</dbReference>
<keyword evidence="12" id="KW-0496">Mitochondrion</keyword>
<feature type="transmembrane region" description="Helical" evidence="9">
    <location>
        <begin position="282"/>
        <end position="302"/>
    </location>
</feature>
<feature type="transmembrane region" description="Helical" evidence="9">
    <location>
        <begin position="254"/>
        <end position="276"/>
    </location>
</feature>
<gene>
    <name evidence="12" type="primary">nad5</name>
</gene>
<evidence type="ECO:0000256" key="3">
    <source>
        <dbReference type="ARBA" id="ARBA00012944"/>
    </source>
</evidence>
<evidence type="ECO:0000256" key="10">
    <source>
        <dbReference type="SAM" id="SignalP"/>
    </source>
</evidence>
<sequence>MKTSKTYFYVLFLSLLTPLAVSSCWAVGSGVYQTWSWSIFRLHGMTFDMECVVDFHGVSYMITVFIVSSMVLMYSVFYMPSVSNNSFFVSLLLFIASMLLLAMSKSLFWAILGWDSLGITSFLLILHFKSWNSTKSAMVTFMSNRVGDVFIITSTGLLSISQSSSMCLSLFVLLGATTKSAQFPFSAWLPLAMAAPTPVSSLVHSSTLVTAGVFLLTRFNSVISGLEWLLVLLSTITLIYSGLSAMFEWDLKKIVAFSTLSHLSLMVLMISLGSLYASTLHMVMHATFKSALFMVTGAMISVSADTQDIRLMKFPCGSLAMQSVTYVCLFSMAGLPALSGFYSKELMAQTSLTPYSALHYLVFLTGVLLTSAYSVRMVVSLSKCSPMTISNQHLGITSVCKPPTLMIPVMLMGGSWSSVLVCTSVPLSADFEYVTATSSLILLSLMVGCLVGMAFAKDFTMPLSLRFYNKWAVYSILEGLAALMELVTNSSLCDLEGLNLRVAMLPSLSMNRLVKWESRLVVQGFIPFKLLIAVITTVLLSLW</sequence>
<comment type="subcellular location">
    <subcellularLocation>
        <location evidence="2">Membrane</location>
        <topology evidence="2">Multi-pass membrane protein</topology>
    </subcellularLocation>
</comment>
<dbReference type="InterPro" id="IPR003945">
    <property type="entry name" value="NU5C-like"/>
</dbReference>
<evidence type="ECO:0000256" key="2">
    <source>
        <dbReference type="ARBA" id="ARBA00004141"/>
    </source>
</evidence>
<feature type="transmembrane region" description="Helical" evidence="9">
    <location>
        <begin position="433"/>
        <end position="456"/>
    </location>
</feature>
<dbReference type="PANTHER" id="PTHR42829:SF2">
    <property type="entry name" value="NADH-UBIQUINONE OXIDOREDUCTASE CHAIN 5"/>
    <property type="match status" value="1"/>
</dbReference>
<dbReference type="GO" id="GO:0042773">
    <property type="term" value="P:ATP synthesis coupled electron transport"/>
    <property type="evidence" value="ECO:0007669"/>
    <property type="project" value="InterPro"/>
</dbReference>
<dbReference type="GO" id="GO:0003954">
    <property type="term" value="F:NADH dehydrogenase activity"/>
    <property type="evidence" value="ECO:0007669"/>
    <property type="project" value="TreeGrafter"/>
</dbReference>
<keyword evidence="4 9" id="KW-0812">Transmembrane</keyword>
<feature type="transmembrane region" description="Helical" evidence="9">
    <location>
        <begin position="520"/>
        <end position="542"/>
    </location>
</feature>
<feature type="transmembrane region" description="Helical" evidence="9">
    <location>
        <begin position="228"/>
        <end position="247"/>
    </location>
</feature>
<keyword evidence="10" id="KW-0732">Signal</keyword>
<dbReference type="EMBL" id="MT792494">
    <property type="protein sequence ID" value="QPF24316.1"/>
    <property type="molecule type" value="Genomic_DNA"/>
</dbReference>
<comment type="function">
    <text evidence="1">Core subunit of the mitochondrial membrane respiratory chain NADH dehydrogenase (Complex I) that is believed to belong to the minimal assembly required for catalysis. Complex I functions in the transfer of electrons from NADH to the respiratory chain. The immediate electron acceptor for the enzyme is believed to be ubiquinone.</text>
</comment>
<feature type="transmembrane region" description="Helical" evidence="9">
    <location>
        <begin position="149"/>
        <end position="174"/>
    </location>
</feature>
<dbReference type="GO" id="GO:0016020">
    <property type="term" value="C:membrane"/>
    <property type="evidence" value="ECO:0007669"/>
    <property type="project" value="UniProtKB-SubCell"/>
</dbReference>
<evidence type="ECO:0000313" key="12">
    <source>
        <dbReference type="EMBL" id="QPF24316.1"/>
    </source>
</evidence>
<feature type="transmembrane region" description="Helical" evidence="9">
    <location>
        <begin position="86"/>
        <end position="103"/>
    </location>
</feature>
<comment type="catalytic activity">
    <reaction evidence="8">
        <text>a ubiquinone + NADH + 5 H(+)(in) = a ubiquinol + NAD(+) + 4 H(+)(out)</text>
        <dbReference type="Rhea" id="RHEA:29091"/>
        <dbReference type="Rhea" id="RHEA-COMP:9565"/>
        <dbReference type="Rhea" id="RHEA-COMP:9566"/>
        <dbReference type="ChEBI" id="CHEBI:15378"/>
        <dbReference type="ChEBI" id="CHEBI:16389"/>
        <dbReference type="ChEBI" id="CHEBI:17976"/>
        <dbReference type="ChEBI" id="CHEBI:57540"/>
        <dbReference type="ChEBI" id="CHEBI:57945"/>
        <dbReference type="EC" id="7.1.1.2"/>
    </reaction>
</comment>
<evidence type="ECO:0000256" key="7">
    <source>
        <dbReference type="ARBA" id="ARBA00031027"/>
    </source>
</evidence>
<feature type="signal peptide" evidence="10">
    <location>
        <begin position="1"/>
        <end position="22"/>
    </location>
</feature>
<feature type="chain" id="PRO_5030582311" description="NADH:ubiquinone reductase (H(+)-translocating)" evidence="10">
    <location>
        <begin position="23"/>
        <end position="543"/>
    </location>
</feature>
<keyword evidence="6 9" id="KW-0472">Membrane</keyword>
<feature type="transmembrane region" description="Helical" evidence="9">
    <location>
        <begin position="58"/>
        <end position="79"/>
    </location>
</feature>
<keyword evidence="5 9" id="KW-1133">Transmembrane helix</keyword>
<reference evidence="12" key="2">
    <citation type="submission" date="2020-07" db="EMBL/GenBank/DDBJ databases">
        <authorList>
            <person name="Fu Y.-T."/>
            <person name="Nie Y."/>
            <person name="Duan D.-Y."/>
            <person name="Liu G.-H."/>
        </authorList>
    </citation>
    <scope>NUCLEOTIDE SEQUENCE</scope>
    <source>
        <strain evidence="12">Chongqing</strain>
    </source>
</reference>
<feature type="transmembrane region" description="Helical" evidence="9">
    <location>
        <begin position="323"/>
        <end position="342"/>
    </location>
</feature>
<dbReference type="PRINTS" id="PR01434">
    <property type="entry name" value="NADHDHGNASE5"/>
</dbReference>
<feature type="transmembrane region" description="Helical" evidence="9">
    <location>
        <begin position="405"/>
        <end position="427"/>
    </location>
</feature>
<feature type="transmembrane region" description="Helical" evidence="9">
    <location>
        <begin position="109"/>
        <end position="128"/>
    </location>
</feature>
<dbReference type="PROSITE" id="PS51257">
    <property type="entry name" value="PROKAR_LIPOPROTEIN"/>
    <property type="match status" value="1"/>
</dbReference>
<proteinExistence type="predicted"/>
<protein>
    <recommendedName>
        <fullName evidence="3">NADH:ubiquinone reductase (H(+)-translocating)</fullName>
        <ecNumber evidence="3">7.1.1.2</ecNumber>
    </recommendedName>
    <alternativeName>
        <fullName evidence="7">NADH dehydrogenase subunit 5</fullName>
    </alternativeName>
</protein>
<evidence type="ECO:0000256" key="4">
    <source>
        <dbReference type="ARBA" id="ARBA00022692"/>
    </source>
</evidence>
<dbReference type="GO" id="GO:0008137">
    <property type="term" value="F:NADH dehydrogenase (ubiquinone) activity"/>
    <property type="evidence" value="ECO:0007669"/>
    <property type="project" value="UniProtKB-EC"/>
</dbReference>
<organism evidence="12">
    <name type="scientific">Hoplopleura sp</name>
    <dbReference type="NCBI Taxonomy" id="2782173"/>
    <lineage>
        <taxon>Eukaryota</taxon>
        <taxon>Metazoa</taxon>
        <taxon>Ecdysozoa</taxon>
        <taxon>Arthropoda</taxon>
        <taxon>Hexapoda</taxon>
        <taxon>Insecta</taxon>
        <taxon>Pterygota</taxon>
        <taxon>Neoptera</taxon>
        <taxon>Paraneoptera</taxon>
        <taxon>Psocodea</taxon>
        <taxon>Troctomorpha</taxon>
        <taxon>Phthiraptera</taxon>
        <taxon>Anoplura</taxon>
        <taxon>Hoplopleuridae</taxon>
        <taxon>Hoplopleura</taxon>
    </lineage>
</organism>
<evidence type="ECO:0000256" key="1">
    <source>
        <dbReference type="ARBA" id="ARBA00003257"/>
    </source>
</evidence>
<accession>A0A7S9A328</accession>
<dbReference type="EC" id="7.1.1.2" evidence="3"/>
<dbReference type="Pfam" id="PF00361">
    <property type="entry name" value="Proton_antipo_M"/>
    <property type="match status" value="1"/>
</dbReference>
<name>A0A7S9A328_9NEOP</name>
<evidence type="ECO:0000256" key="5">
    <source>
        <dbReference type="ARBA" id="ARBA00022989"/>
    </source>
</evidence>
<evidence type="ECO:0000256" key="8">
    <source>
        <dbReference type="ARBA" id="ARBA00049551"/>
    </source>
</evidence>
<dbReference type="InterPro" id="IPR001750">
    <property type="entry name" value="ND/Mrp_TM"/>
</dbReference>
<evidence type="ECO:0000256" key="9">
    <source>
        <dbReference type="SAM" id="Phobius"/>
    </source>
</evidence>
<dbReference type="GO" id="GO:0015990">
    <property type="term" value="P:electron transport coupled proton transport"/>
    <property type="evidence" value="ECO:0007669"/>
    <property type="project" value="TreeGrafter"/>
</dbReference>
<reference evidence="12" key="1">
    <citation type="journal article" date="2020" name="Parasit. Vectors">
        <title>Variation of mitochondrial minichromosome composition in Hoplopleura lice (Phthiraptera: Hoplopleuridae) from rats.</title>
        <authorList>
            <person name="Fu Y.T."/>
            <person name="Nie Y."/>
            <person name="Duan D.Y."/>
            <person name="Liu G.H."/>
        </authorList>
    </citation>
    <scope>NUCLEOTIDE SEQUENCE</scope>
    <source>
        <strain evidence="12">Chongqing</strain>
    </source>
</reference>
<evidence type="ECO:0000259" key="11">
    <source>
        <dbReference type="Pfam" id="PF00361"/>
    </source>
</evidence>
<feature type="domain" description="NADH:quinone oxidoreductase/Mrp antiporter transmembrane" evidence="11">
    <location>
        <begin position="104"/>
        <end position="369"/>
    </location>
</feature>
<dbReference type="AlphaFoldDB" id="A0A7S9A328"/>
<geneLocation type="mitochondrion" evidence="12"/>